<dbReference type="SMART" id="SM00156">
    <property type="entry name" value="PP2Ac"/>
    <property type="match status" value="1"/>
</dbReference>
<evidence type="ECO:0000259" key="3">
    <source>
        <dbReference type="PROSITE" id="PS00125"/>
    </source>
</evidence>
<dbReference type="Gene3D" id="3.60.21.10">
    <property type="match status" value="1"/>
</dbReference>
<reference evidence="4 5" key="1">
    <citation type="journal article" date="2024" name="J Genomics">
        <title>Draft genome sequencing and assembly of Favolaschia claudopus CIRM-BRFM 2984 isolated from oak limbs.</title>
        <authorList>
            <person name="Navarro D."/>
            <person name="Drula E."/>
            <person name="Chaduli D."/>
            <person name="Cazenave R."/>
            <person name="Ahrendt S."/>
            <person name="Wang J."/>
            <person name="Lipzen A."/>
            <person name="Daum C."/>
            <person name="Barry K."/>
            <person name="Grigoriev I.V."/>
            <person name="Favel A."/>
            <person name="Rosso M.N."/>
            <person name="Martin F."/>
        </authorList>
    </citation>
    <scope>NUCLEOTIDE SEQUENCE [LARGE SCALE GENOMIC DNA]</scope>
    <source>
        <strain evidence="4 5">CIRM-BRFM 2984</strain>
    </source>
</reference>
<dbReference type="PROSITE" id="PS00125">
    <property type="entry name" value="SER_THR_PHOSPHATASE"/>
    <property type="match status" value="1"/>
</dbReference>
<feature type="compositionally biased region" description="Polar residues" evidence="2">
    <location>
        <begin position="265"/>
        <end position="274"/>
    </location>
</feature>
<comment type="similarity">
    <text evidence="1">Belongs to the PPP phosphatase family.</text>
</comment>
<dbReference type="GO" id="GO:0033192">
    <property type="term" value="F:calmodulin-dependent protein phosphatase activity"/>
    <property type="evidence" value="ECO:0007669"/>
    <property type="project" value="InterPro"/>
</dbReference>
<evidence type="ECO:0000313" key="5">
    <source>
        <dbReference type="Proteomes" id="UP001362999"/>
    </source>
</evidence>
<evidence type="ECO:0000256" key="1">
    <source>
        <dbReference type="RuleBase" id="RU004273"/>
    </source>
</evidence>
<accession>A0AAW0A421</accession>
<organism evidence="4 5">
    <name type="scientific">Favolaschia claudopus</name>
    <dbReference type="NCBI Taxonomy" id="2862362"/>
    <lineage>
        <taxon>Eukaryota</taxon>
        <taxon>Fungi</taxon>
        <taxon>Dikarya</taxon>
        <taxon>Basidiomycota</taxon>
        <taxon>Agaricomycotina</taxon>
        <taxon>Agaricomycetes</taxon>
        <taxon>Agaricomycetidae</taxon>
        <taxon>Agaricales</taxon>
        <taxon>Marasmiineae</taxon>
        <taxon>Mycenaceae</taxon>
        <taxon>Favolaschia</taxon>
    </lineage>
</organism>
<gene>
    <name evidence="4" type="ORF">R3P38DRAFT_3218555</name>
</gene>
<dbReference type="InterPro" id="IPR043360">
    <property type="entry name" value="PP2B"/>
</dbReference>
<protein>
    <recommendedName>
        <fullName evidence="1">Serine/threonine-protein phosphatase</fullName>
        <ecNumber evidence="1">3.1.3.16</ecNumber>
    </recommendedName>
</protein>
<evidence type="ECO:0000256" key="2">
    <source>
        <dbReference type="SAM" id="MobiDB-lite"/>
    </source>
</evidence>
<feature type="region of interest" description="Disordered" evidence="2">
    <location>
        <begin position="230"/>
        <end position="276"/>
    </location>
</feature>
<dbReference type="AlphaFoldDB" id="A0AAW0A421"/>
<name>A0AAW0A421_9AGAR</name>
<dbReference type="InterPro" id="IPR004843">
    <property type="entry name" value="Calcineurin-like_PHP"/>
</dbReference>
<dbReference type="Proteomes" id="UP001362999">
    <property type="component" value="Unassembled WGS sequence"/>
</dbReference>
<comment type="catalytic activity">
    <reaction evidence="1">
        <text>O-phospho-L-threonyl-[protein] + H2O = L-threonyl-[protein] + phosphate</text>
        <dbReference type="Rhea" id="RHEA:47004"/>
        <dbReference type="Rhea" id="RHEA-COMP:11060"/>
        <dbReference type="Rhea" id="RHEA-COMP:11605"/>
        <dbReference type="ChEBI" id="CHEBI:15377"/>
        <dbReference type="ChEBI" id="CHEBI:30013"/>
        <dbReference type="ChEBI" id="CHEBI:43474"/>
        <dbReference type="ChEBI" id="CHEBI:61977"/>
        <dbReference type="EC" id="3.1.3.16"/>
    </reaction>
</comment>
<evidence type="ECO:0000313" key="4">
    <source>
        <dbReference type="EMBL" id="KAK7000743.1"/>
    </source>
</evidence>
<proteinExistence type="inferred from homology"/>
<feature type="compositionally biased region" description="Low complexity" evidence="2">
    <location>
        <begin position="233"/>
        <end position="248"/>
    </location>
</feature>
<comment type="caution">
    <text evidence="4">The sequence shown here is derived from an EMBL/GenBank/DDBJ whole genome shotgun (WGS) entry which is preliminary data.</text>
</comment>
<dbReference type="GO" id="GO:0097720">
    <property type="term" value="P:calcineurin-mediated signaling"/>
    <property type="evidence" value="ECO:0007669"/>
    <property type="project" value="InterPro"/>
</dbReference>
<dbReference type="PRINTS" id="PR00114">
    <property type="entry name" value="STPHPHTASE"/>
</dbReference>
<dbReference type="PANTHER" id="PTHR45673">
    <property type="entry name" value="SERINE/THREONINE-PROTEIN PHOSPHATASE 2B CATALYTIC SUBUNIT 1-RELATED"/>
    <property type="match status" value="1"/>
</dbReference>
<dbReference type="EC" id="3.1.3.16" evidence="1"/>
<sequence>MCLERHLHNRKSHGQTEPKTTFLAVSSGIRSDDPLHVVAVISHAVVVVVAVSLPPPPSLFASNSSPALDALSRPNSFLNEHLPFLSPTSPRHSSVLFLTWSQVSQPPTHRLSDAEFFALDEFGASKPNVLASEPNMVEGQLYNVRLQFAVISMANTKLFDVGGSLTDNTYLFLGDYVDQGCFGIECLLYLYTPELWFPHKCTLLRGNHECQHLTEFFTFKRECLHNYSERMRSPTPESTTGTTHSPPTHSRRRPRYKLFPCPSGSALTPPSRTSPLIRRLSNPVVREAGADADMYLRAEGTTYRLSSVRPFFVSPSCAPRSLHGSPSSPHLDLYPPPPPLRLTRSAATRQQFHTATPLFPFELDPQRAR</sequence>
<dbReference type="InterPro" id="IPR029052">
    <property type="entry name" value="Metallo-depent_PP-like"/>
</dbReference>
<keyword evidence="1" id="KW-0378">Hydrolase</keyword>
<dbReference type="InterPro" id="IPR006186">
    <property type="entry name" value="Ser/Thr-sp_prot-phosphatase"/>
</dbReference>
<dbReference type="Pfam" id="PF00149">
    <property type="entry name" value="Metallophos"/>
    <property type="match status" value="1"/>
</dbReference>
<keyword evidence="5" id="KW-1185">Reference proteome</keyword>
<dbReference type="EMBL" id="JAWWNJ010000087">
    <property type="protein sequence ID" value="KAK7000743.1"/>
    <property type="molecule type" value="Genomic_DNA"/>
</dbReference>
<feature type="domain" description="Serine/threonine specific protein phosphatases" evidence="3">
    <location>
        <begin position="204"/>
        <end position="209"/>
    </location>
</feature>
<dbReference type="SUPFAM" id="SSF56300">
    <property type="entry name" value="Metallo-dependent phosphatases"/>
    <property type="match status" value="1"/>
</dbReference>